<evidence type="ECO:0000313" key="3">
    <source>
        <dbReference type="Proteomes" id="UP000323386"/>
    </source>
</evidence>
<dbReference type="AlphaFoldDB" id="A0A5C3EXN3"/>
<keyword evidence="3" id="KW-1185">Reference proteome</keyword>
<dbReference type="EMBL" id="OOIP01000005">
    <property type="protein sequence ID" value="SPO36978.1"/>
    <property type="molecule type" value="Genomic_DNA"/>
</dbReference>
<organism evidence="2 3">
    <name type="scientific">Pseudozyma flocculosa</name>
    <dbReference type="NCBI Taxonomy" id="84751"/>
    <lineage>
        <taxon>Eukaryota</taxon>
        <taxon>Fungi</taxon>
        <taxon>Dikarya</taxon>
        <taxon>Basidiomycota</taxon>
        <taxon>Ustilaginomycotina</taxon>
        <taxon>Ustilaginomycetes</taxon>
        <taxon>Ustilaginales</taxon>
        <taxon>Ustilaginaceae</taxon>
        <taxon>Pseudozyma</taxon>
    </lineage>
</organism>
<reference evidence="2 3" key="1">
    <citation type="submission" date="2018-03" db="EMBL/GenBank/DDBJ databases">
        <authorList>
            <person name="Guldener U."/>
        </authorList>
    </citation>
    <scope>NUCLEOTIDE SEQUENCE [LARGE SCALE GENOMIC DNA]</scope>
    <source>
        <strain evidence="2 3">DAOM196992</strain>
    </source>
</reference>
<evidence type="ECO:0000256" key="1">
    <source>
        <dbReference type="SAM" id="MobiDB-lite"/>
    </source>
</evidence>
<feature type="region of interest" description="Disordered" evidence="1">
    <location>
        <begin position="182"/>
        <end position="225"/>
    </location>
</feature>
<feature type="region of interest" description="Disordered" evidence="1">
    <location>
        <begin position="31"/>
        <end position="86"/>
    </location>
</feature>
<proteinExistence type="predicted"/>
<dbReference type="Proteomes" id="UP000323386">
    <property type="component" value="Unassembled WGS sequence"/>
</dbReference>
<name>A0A5C3EXN3_9BASI</name>
<sequence length="365" mass="39239">MKVPFRPRRQASAAAAAAFAATVAPSFTARLANGQSSPTRGAASRSCLEHDRHARPPARCTREAEVEPWLRRPHSTATPGPRPASIVVPVTDEHQLGQGLQVQASAAATRPQLLLPSQSQSLIPRPRLLTYTHPPMPCSCHCSSQSTCLPAGRCADLPCFALRRRAVPCTIMPPLTMLVASSAQRQRAAENPKPNPRARESGQGKGRAGQGEARRGEARQRQCTGKTGPKAAQYCLRAGEPLPRFRLRELLLLPRLVEQCFRRVQRSAVQLGDTGAARPAAAAEAEAAVERVGRGAALVPAPTAARSASRRDLVPFSLSSWAAGRPRWTSTWNAAVRLEPLTSCASPVSSVPGRYRLACRRLVLL</sequence>
<gene>
    <name evidence="2" type="ORF">PSFLO_02450</name>
</gene>
<accession>A0A5C3EXN3</accession>
<evidence type="ECO:0000313" key="2">
    <source>
        <dbReference type="EMBL" id="SPO36978.1"/>
    </source>
</evidence>
<protein>
    <submittedName>
        <fullName evidence="2">Uncharacterized protein</fullName>
    </submittedName>
</protein>
<feature type="compositionally biased region" description="Basic and acidic residues" evidence="1">
    <location>
        <begin position="47"/>
        <end position="70"/>
    </location>
</feature>